<evidence type="ECO:0000313" key="4">
    <source>
        <dbReference type="EMBL" id="GHH69452.1"/>
    </source>
</evidence>
<dbReference type="InterPro" id="IPR013078">
    <property type="entry name" value="His_Pase_superF_clade-1"/>
</dbReference>
<dbReference type="GeneID" id="95353251"/>
<accession>A0A919FNH3</accession>
<dbReference type="InterPro" id="IPR051695">
    <property type="entry name" value="Phosphoglycerate_Mutase"/>
</dbReference>
<feature type="binding site" evidence="3">
    <location>
        <begin position="22"/>
        <end position="23"/>
    </location>
    <ligand>
        <name>substrate</name>
    </ligand>
</feature>
<proteinExistence type="predicted"/>
<dbReference type="SMART" id="SM00855">
    <property type="entry name" value="PGAM"/>
    <property type="match status" value="1"/>
</dbReference>
<dbReference type="Proteomes" id="UP000617734">
    <property type="component" value="Unassembled WGS sequence"/>
</dbReference>
<dbReference type="InterPro" id="IPR029033">
    <property type="entry name" value="His_PPase_superfam"/>
</dbReference>
<dbReference type="PANTHER" id="PTHR46517:SF1">
    <property type="entry name" value="FRUCTOSE-2,6-BISPHOSPHATASE TIGAR"/>
    <property type="match status" value="1"/>
</dbReference>
<feature type="binding site" evidence="3">
    <location>
        <begin position="83"/>
        <end position="86"/>
    </location>
    <ligand>
        <name>substrate</name>
    </ligand>
</feature>
<dbReference type="CDD" id="cd07067">
    <property type="entry name" value="HP_PGM_like"/>
    <property type="match status" value="1"/>
</dbReference>
<dbReference type="SUPFAM" id="SSF53254">
    <property type="entry name" value="Phosphoglycerate mutase-like"/>
    <property type="match status" value="1"/>
</dbReference>
<gene>
    <name evidence="4" type="ORF">GCM10018781_27980</name>
</gene>
<dbReference type="Pfam" id="PF00300">
    <property type="entry name" value="His_Phos_1"/>
    <property type="match status" value="1"/>
</dbReference>
<organism evidence="4 5">
    <name type="scientific">Kitasatospora indigofera</name>
    <dbReference type="NCBI Taxonomy" id="67307"/>
    <lineage>
        <taxon>Bacteria</taxon>
        <taxon>Bacillati</taxon>
        <taxon>Actinomycetota</taxon>
        <taxon>Actinomycetes</taxon>
        <taxon>Kitasatosporales</taxon>
        <taxon>Streptomycetaceae</taxon>
        <taxon>Kitasatospora</taxon>
    </lineage>
</organism>
<dbReference type="Gene3D" id="3.40.50.1240">
    <property type="entry name" value="Phosphoglycerate mutase-like"/>
    <property type="match status" value="1"/>
</dbReference>
<feature type="active site" description="Proton donor/acceptor" evidence="2">
    <location>
        <position position="83"/>
    </location>
</feature>
<reference evidence="4" key="1">
    <citation type="journal article" date="2014" name="Int. J. Syst. Evol. Microbiol.">
        <title>Complete genome sequence of Corynebacterium casei LMG S-19264T (=DSM 44701T), isolated from a smear-ripened cheese.</title>
        <authorList>
            <consortium name="US DOE Joint Genome Institute (JGI-PGF)"/>
            <person name="Walter F."/>
            <person name="Albersmeier A."/>
            <person name="Kalinowski J."/>
            <person name="Ruckert C."/>
        </authorList>
    </citation>
    <scope>NUCLEOTIDE SEQUENCE</scope>
    <source>
        <strain evidence="4">JCM 4646</strain>
    </source>
</reference>
<dbReference type="PANTHER" id="PTHR46517">
    <property type="entry name" value="FRUCTOSE-2,6-BISPHOSPHATASE TIGAR"/>
    <property type="match status" value="1"/>
</dbReference>
<evidence type="ECO:0000313" key="5">
    <source>
        <dbReference type="Proteomes" id="UP000617734"/>
    </source>
</evidence>
<dbReference type="AlphaFoldDB" id="A0A919FNH3"/>
<comment type="caution">
    <text evidence="4">The sequence shown here is derived from an EMBL/GenBank/DDBJ whole genome shotgun (WGS) entry which is preliminary data.</text>
</comment>
<feature type="active site" description="Tele-phosphohistidine intermediate" evidence="2">
    <location>
        <position position="10"/>
    </location>
</feature>
<keyword evidence="5" id="KW-1185">Reference proteome</keyword>
<evidence type="ECO:0008006" key="6">
    <source>
        <dbReference type="Google" id="ProtNLM"/>
    </source>
</evidence>
<dbReference type="GO" id="GO:0043456">
    <property type="term" value="P:regulation of pentose-phosphate shunt"/>
    <property type="evidence" value="ECO:0007669"/>
    <property type="project" value="TreeGrafter"/>
</dbReference>
<evidence type="ECO:0000256" key="3">
    <source>
        <dbReference type="PIRSR" id="PIRSR613078-2"/>
    </source>
</evidence>
<keyword evidence="1" id="KW-0378">Hydrolase</keyword>
<reference evidence="4" key="2">
    <citation type="submission" date="2020-09" db="EMBL/GenBank/DDBJ databases">
        <authorList>
            <person name="Sun Q."/>
            <person name="Ohkuma M."/>
        </authorList>
    </citation>
    <scope>NUCLEOTIDE SEQUENCE</scope>
    <source>
        <strain evidence="4">JCM 4646</strain>
    </source>
</reference>
<evidence type="ECO:0000256" key="2">
    <source>
        <dbReference type="PIRSR" id="PIRSR613078-1"/>
    </source>
</evidence>
<name>A0A919FNH3_9ACTN</name>
<protein>
    <recommendedName>
        <fullName evidence="6">Histidine phosphatase family protein</fullName>
    </recommendedName>
</protein>
<sequence>MAVEIVYETHATTTDNEAGVATGWLPGRLSPLGRRQAVELGERRRDGGFAAVFVSDLGRAVETARLAFPDGRPPVHQDVRLRECHYGALDGGPAARVAAVRARHLDEPFPGGGQSYRQVLAATAGFLRDLAAERDGTRVLVIAHSANRWALDCLLAGARPEDLAVVPPVWRPGWSYTLTADGPAAPGDG</sequence>
<dbReference type="RefSeq" id="WP_190211136.1">
    <property type="nucleotide sequence ID" value="NZ_BNBO01000012.1"/>
</dbReference>
<dbReference type="EMBL" id="BNBO01000012">
    <property type="protein sequence ID" value="GHH69452.1"/>
    <property type="molecule type" value="Genomic_DNA"/>
</dbReference>
<evidence type="ECO:0000256" key="1">
    <source>
        <dbReference type="ARBA" id="ARBA00022801"/>
    </source>
</evidence>
<dbReference type="GO" id="GO:0045820">
    <property type="term" value="P:negative regulation of glycolytic process"/>
    <property type="evidence" value="ECO:0007669"/>
    <property type="project" value="TreeGrafter"/>
</dbReference>
<feature type="binding site" evidence="3">
    <location>
        <position position="59"/>
    </location>
    <ligand>
        <name>substrate</name>
    </ligand>
</feature>
<dbReference type="GO" id="GO:0004331">
    <property type="term" value="F:fructose-2,6-bisphosphate 2-phosphatase activity"/>
    <property type="evidence" value="ECO:0007669"/>
    <property type="project" value="TreeGrafter"/>
</dbReference>
<dbReference type="GO" id="GO:0005829">
    <property type="term" value="C:cytosol"/>
    <property type="evidence" value="ECO:0007669"/>
    <property type="project" value="TreeGrafter"/>
</dbReference>